<keyword evidence="5" id="KW-0347">Helicase</keyword>
<dbReference type="InterPro" id="IPR049730">
    <property type="entry name" value="SNF2/RAD54-like_C"/>
</dbReference>
<dbReference type="PANTHER" id="PTHR45629">
    <property type="entry name" value="SNF2/RAD54 FAMILY MEMBER"/>
    <property type="match status" value="1"/>
</dbReference>
<feature type="compositionally biased region" description="Acidic residues" evidence="2">
    <location>
        <begin position="232"/>
        <end position="244"/>
    </location>
</feature>
<evidence type="ECO:0000313" key="6">
    <source>
        <dbReference type="Proteomes" id="UP000287401"/>
    </source>
</evidence>
<dbReference type="Gene3D" id="3.40.50.300">
    <property type="entry name" value="P-loop containing nucleotide triphosphate hydrolases"/>
    <property type="match status" value="1"/>
</dbReference>
<dbReference type="InterPro" id="IPR001650">
    <property type="entry name" value="Helicase_C-like"/>
</dbReference>
<name>A0A430BLE8_SPHYA</name>
<dbReference type="GO" id="GO:0016787">
    <property type="term" value="F:hydrolase activity"/>
    <property type="evidence" value="ECO:0007669"/>
    <property type="project" value="UniProtKB-KW"/>
</dbReference>
<protein>
    <submittedName>
        <fullName evidence="5">ATP-dependent helicase</fullName>
    </submittedName>
</protein>
<dbReference type="EMBL" id="QRAL01000033">
    <property type="protein sequence ID" value="RSU52491.1"/>
    <property type="molecule type" value="Genomic_DNA"/>
</dbReference>
<proteinExistence type="predicted"/>
<dbReference type="InterPro" id="IPR027417">
    <property type="entry name" value="P-loop_NTPase"/>
</dbReference>
<dbReference type="Gene3D" id="3.40.50.10810">
    <property type="entry name" value="Tandem AAA-ATPase domain"/>
    <property type="match status" value="1"/>
</dbReference>
<dbReference type="SMART" id="SM00487">
    <property type="entry name" value="DEXDc"/>
    <property type="match status" value="1"/>
</dbReference>
<dbReference type="SMART" id="SM00490">
    <property type="entry name" value="HELICc"/>
    <property type="match status" value="1"/>
</dbReference>
<dbReference type="PANTHER" id="PTHR45629:SF7">
    <property type="entry name" value="DNA EXCISION REPAIR PROTEIN ERCC-6-RELATED"/>
    <property type="match status" value="1"/>
</dbReference>
<dbReference type="InterPro" id="IPR050496">
    <property type="entry name" value="SNF2_RAD54_helicase_repair"/>
</dbReference>
<feature type="region of interest" description="Disordered" evidence="2">
    <location>
        <begin position="224"/>
        <end position="246"/>
    </location>
</feature>
<dbReference type="CDD" id="cd18793">
    <property type="entry name" value="SF2_C_SNF"/>
    <property type="match status" value="1"/>
</dbReference>
<dbReference type="GO" id="GO:0004386">
    <property type="term" value="F:helicase activity"/>
    <property type="evidence" value="ECO:0007669"/>
    <property type="project" value="UniProtKB-KW"/>
</dbReference>
<gene>
    <name evidence="5" type="ORF">DAH51_21280</name>
</gene>
<comment type="caution">
    <text evidence="5">The sequence shown here is derived from an EMBL/GenBank/DDBJ whole genome shotgun (WGS) entry which is preliminary data.</text>
</comment>
<feature type="domain" description="Helicase C-terminal" evidence="4">
    <location>
        <begin position="812"/>
        <end position="977"/>
    </location>
</feature>
<dbReference type="Pfam" id="PF00271">
    <property type="entry name" value="Helicase_C"/>
    <property type="match status" value="1"/>
</dbReference>
<organism evidence="5 6">
    <name type="scientific">Sphingobium yanoikuyae</name>
    <name type="common">Sphingomonas yanoikuyae</name>
    <dbReference type="NCBI Taxonomy" id="13690"/>
    <lineage>
        <taxon>Bacteria</taxon>
        <taxon>Pseudomonadati</taxon>
        <taxon>Pseudomonadota</taxon>
        <taxon>Alphaproteobacteria</taxon>
        <taxon>Sphingomonadales</taxon>
        <taxon>Sphingomonadaceae</taxon>
        <taxon>Sphingobium</taxon>
    </lineage>
</organism>
<keyword evidence="1" id="KW-0378">Hydrolase</keyword>
<dbReference type="GO" id="GO:0005524">
    <property type="term" value="F:ATP binding"/>
    <property type="evidence" value="ECO:0007669"/>
    <property type="project" value="InterPro"/>
</dbReference>
<reference evidence="5 6" key="1">
    <citation type="submission" date="2018-07" db="EMBL/GenBank/DDBJ databases">
        <title>Genomic and Epidemiologic Investigation of an Indolent Hospital Outbreak.</title>
        <authorList>
            <person name="Johnson R.C."/>
            <person name="Deming C."/>
            <person name="Conlan S."/>
            <person name="Zellmer C.J."/>
            <person name="Michelin A.V."/>
            <person name="Lee-Lin S."/>
            <person name="Thomas P.J."/>
            <person name="Park M."/>
            <person name="Weingarten R.A."/>
            <person name="Less J."/>
            <person name="Dekker J.P."/>
            <person name="Frank K.M."/>
            <person name="Musser K.A."/>
            <person name="Mcquiston J.R."/>
            <person name="Henderson D.K."/>
            <person name="Lau A.F."/>
            <person name="Palmore T.N."/>
            <person name="Segre J.A."/>
        </authorList>
    </citation>
    <scope>NUCLEOTIDE SEQUENCE [LARGE SCALE GENOMIC DNA]</scope>
    <source>
        <strain evidence="5 6">SK-NIH.Env6_1116</strain>
    </source>
</reference>
<keyword evidence="5" id="KW-0547">Nucleotide-binding</keyword>
<dbReference type="InterPro" id="IPR014001">
    <property type="entry name" value="Helicase_ATP-bd"/>
</dbReference>
<feature type="domain" description="Helicase ATP-binding" evidence="3">
    <location>
        <begin position="517"/>
        <end position="690"/>
    </location>
</feature>
<dbReference type="RefSeq" id="WP_125999627.1">
    <property type="nucleotide sequence ID" value="NZ_QRAL01000033.1"/>
</dbReference>
<evidence type="ECO:0000259" key="3">
    <source>
        <dbReference type="PROSITE" id="PS51192"/>
    </source>
</evidence>
<dbReference type="SUPFAM" id="SSF52540">
    <property type="entry name" value="P-loop containing nucleoside triphosphate hydrolases"/>
    <property type="match status" value="2"/>
</dbReference>
<dbReference type="PROSITE" id="PS51192">
    <property type="entry name" value="HELICASE_ATP_BIND_1"/>
    <property type="match status" value="1"/>
</dbReference>
<accession>A0A430BLE8</accession>
<evidence type="ECO:0000256" key="2">
    <source>
        <dbReference type="SAM" id="MobiDB-lite"/>
    </source>
</evidence>
<evidence type="ECO:0000256" key="1">
    <source>
        <dbReference type="ARBA" id="ARBA00022801"/>
    </source>
</evidence>
<dbReference type="Pfam" id="PF00176">
    <property type="entry name" value="SNF2-rel_dom"/>
    <property type="match status" value="1"/>
</dbReference>
<dbReference type="InterPro" id="IPR000330">
    <property type="entry name" value="SNF2_N"/>
</dbReference>
<evidence type="ECO:0000259" key="4">
    <source>
        <dbReference type="PROSITE" id="PS51194"/>
    </source>
</evidence>
<sequence>MSDLSLEWVSQGGWVVVSGKNFSGPVDVEKWPALAAPSLAPAIGVLWGLVEDEVALNQADELHLPHGEAAALSPGVRAAIGLPNTPPMTMFIQHQDTIDRNHFRVDYRWHHLDGRPVLGAKRDGAFISVGGRRYLLPSELFEIASAIDRFNALPATDPDSRAAVWIDIQDLLPTMAERGPIDASPYLRQIRVAHAGAFTLRPFEHDGVIDFDPVLFAAKPTSAVPASSADADSPDEDDAPEPEPEPLLPEQLQKYFAEMRFRQFSDARGRYALPDGWLLILSPPLRRAMSVTRQVQHAGGELARDFVRNPRGYLREALGAEMDEHLVEELFKETREFSERVQAIGLWQKKVLPWVQVPREPWLPPEAVGLIVDGAPVQLPAERVAELATAIRHAIDEGRPEVLFDGVPIPATEQSLASLVEIERALAGGEPQGGAGSEKIDDAKELKRDTEGGNEPHVLLVRNNFEEVIFNSDPAPRSPRIEPTLHESLLRSSPKQHQREGLDWLQRCWQAGWTGALLADDMGLGKTFQTLAFLAWIRGGMRSGQIKRAPLLIVAPTGLLRNWEKEHDIHLDTPGLGNVLRAYGPSLRALRIGSGSELDIARPVLDTDRIEAADWVLTTYETLRDYQHSFGRVSFGVIVFDEIQKIKTPGTQITDAAKAMQAEFALALTGTPIENRLADLWCLMDTLHPGALGGLKEFSRRYEDQPDPNDLKRLKEALSVPGPERPAVMLRRMKDEVLEGLPIKTEHVRAERMPDVQANAYSAVVAEARRRTDRGKMLEALQAMRAVSLTPLERSMVASDEDYIRSSARLMATMSVLDEIKDRGEKALLFVEMRAAQADLAGVLQRRYDLARTPMIISGEVAGPKRQERVDAFQAGPTGFDLIILSPKAGGVGLTLTAANNVVHLTRWWNPAVEDQSTDRCYRIGQQRPVNVYLPMALLPGGEEHSFDNRLHLLLKQKRALSRDLLMPPAMSEEDARRLYEETIG</sequence>
<dbReference type="AlphaFoldDB" id="A0A430BLE8"/>
<evidence type="ECO:0000313" key="5">
    <source>
        <dbReference type="EMBL" id="RSU52491.1"/>
    </source>
</evidence>
<dbReference type="PROSITE" id="PS51194">
    <property type="entry name" value="HELICASE_CTER"/>
    <property type="match status" value="1"/>
</dbReference>
<keyword evidence="5" id="KW-0067">ATP-binding</keyword>
<dbReference type="InterPro" id="IPR038718">
    <property type="entry name" value="SNF2-like_sf"/>
</dbReference>
<dbReference type="Proteomes" id="UP000287401">
    <property type="component" value="Unassembled WGS sequence"/>
</dbReference>